<evidence type="ECO:0000313" key="2">
    <source>
        <dbReference type="EMBL" id="QDT40004.1"/>
    </source>
</evidence>
<keyword evidence="1" id="KW-0472">Membrane</keyword>
<name>A0A517R7Y7_9PLAN</name>
<reference evidence="2 3" key="1">
    <citation type="submission" date="2019-02" db="EMBL/GenBank/DDBJ databases">
        <title>Deep-cultivation of Planctomycetes and their phenomic and genomic characterization uncovers novel biology.</title>
        <authorList>
            <person name="Wiegand S."/>
            <person name="Jogler M."/>
            <person name="Boedeker C."/>
            <person name="Pinto D."/>
            <person name="Vollmers J."/>
            <person name="Rivas-Marin E."/>
            <person name="Kohn T."/>
            <person name="Peeters S.H."/>
            <person name="Heuer A."/>
            <person name="Rast P."/>
            <person name="Oberbeckmann S."/>
            <person name="Bunk B."/>
            <person name="Jeske O."/>
            <person name="Meyerdierks A."/>
            <person name="Storesund J.E."/>
            <person name="Kallscheuer N."/>
            <person name="Luecker S."/>
            <person name="Lage O.M."/>
            <person name="Pohl T."/>
            <person name="Merkel B.J."/>
            <person name="Hornburger P."/>
            <person name="Mueller R.-W."/>
            <person name="Bruemmer F."/>
            <person name="Labrenz M."/>
            <person name="Spormann A.M."/>
            <person name="Op den Camp H."/>
            <person name="Overmann J."/>
            <person name="Amann R."/>
            <person name="Jetten M.S.M."/>
            <person name="Mascher T."/>
            <person name="Medema M.H."/>
            <person name="Devos D.P."/>
            <person name="Kaster A.-K."/>
            <person name="Ovreas L."/>
            <person name="Rohde M."/>
            <person name="Galperin M.Y."/>
            <person name="Jogler C."/>
        </authorList>
    </citation>
    <scope>NUCLEOTIDE SEQUENCE [LARGE SCALE GENOMIC DNA]</scope>
    <source>
        <strain evidence="2 3">Pan241w</strain>
    </source>
</reference>
<evidence type="ECO:0000313" key="3">
    <source>
        <dbReference type="Proteomes" id="UP000317171"/>
    </source>
</evidence>
<keyword evidence="1" id="KW-0812">Transmembrane</keyword>
<organism evidence="2 3">
    <name type="scientific">Gimesia alba</name>
    <dbReference type="NCBI Taxonomy" id="2527973"/>
    <lineage>
        <taxon>Bacteria</taxon>
        <taxon>Pseudomonadati</taxon>
        <taxon>Planctomycetota</taxon>
        <taxon>Planctomycetia</taxon>
        <taxon>Planctomycetales</taxon>
        <taxon>Planctomycetaceae</taxon>
        <taxon>Gimesia</taxon>
    </lineage>
</organism>
<dbReference type="Proteomes" id="UP000317171">
    <property type="component" value="Chromosome"/>
</dbReference>
<gene>
    <name evidence="2" type="ORF">Pan241w_00570</name>
</gene>
<accession>A0A517R7Y7</accession>
<keyword evidence="3" id="KW-1185">Reference proteome</keyword>
<proteinExistence type="predicted"/>
<evidence type="ECO:0000256" key="1">
    <source>
        <dbReference type="SAM" id="Phobius"/>
    </source>
</evidence>
<keyword evidence="1" id="KW-1133">Transmembrane helix</keyword>
<feature type="transmembrane region" description="Helical" evidence="1">
    <location>
        <begin position="63"/>
        <end position="82"/>
    </location>
</feature>
<dbReference type="OrthoDB" id="9832824at2"/>
<feature type="transmembrane region" description="Helical" evidence="1">
    <location>
        <begin position="148"/>
        <end position="174"/>
    </location>
</feature>
<dbReference type="RefSeq" id="WP_145209228.1">
    <property type="nucleotide sequence ID" value="NZ_CP036269.1"/>
</dbReference>
<dbReference type="AlphaFoldDB" id="A0A517R7Y7"/>
<feature type="transmembrane region" description="Helical" evidence="1">
    <location>
        <begin position="38"/>
        <end position="57"/>
    </location>
</feature>
<feature type="transmembrane region" description="Helical" evidence="1">
    <location>
        <begin position="6"/>
        <end position="26"/>
    </location>
</feature>
<dbReference type="KEGG" id="gaz:Pan241w_00570"/>
<feature type="transmembrane region" description="Helical" evidence="1">
    <location>
        <begin position="103"/>
        <end position="128"/>
    </location>
</feature>
<sequence>MLIYLVVCLFFVGVLLSTLFLVMVFLQLCLAHYRIKPCIVAVTTAIMTGALLEFSGYSLVFDLRWIFLPLISAALVTAVSLTKDEWKLMGAAPMPDQLPVSRWRDIVLVVGGVAGAAVGVATGAGKSILLSLNYDVLGNTVEELREVYIAGALFGFLVGAFLSLFFWIIGVRYFRRF</sequence>
<protein>
    <submittedName>
        <fullName evidence="2">Uncharacterized protein</fullName>
    </submittedName>
</protein>
<dbReference type="EMBL" id="CP036269">
    <property type="protein sequence ID" value="QDT40004.1"/>
    <property type="molecule type" value="Genomic_DNA"/>
</dbReference>